<dbReference type="InterPro" id="IPR006644">
    <property type="entry name" value="Cadg"/>
</dbReference>
<dbReference type="InterPro" id="IPR015943">
    <property type="entry name" value="WD40/YVTN_repeat-like_dom_sf"/>
</dbReference>
<feature type="domain" description="Dystroglycan-type cadherin-like" evidence="3">
    <location>
        <begin position="771"/>
        <end position="869"/>
    </location>
</feature>
<evidence type="ECO:0000313" key="4">
    <source>
        <dbReference type="EMBL" id="MEI7064843.1"/>
    </source>
</evidence>
<dbReference type="RefSeq" id="WP_336729929.1">
    <property type="nucleotide sequence ID" value="NZ_JBBBOO010000010.1"/>
</dbReference>
<evidence type="ECO:0000259" key="3">
    <source>
        <dbReference type="SMART" id="SM00736"/>
    </source>
</evidence>
<dbReference type="InterPro" id="IPR011044">
    <property type="entry name" value="Quino_amine_DH_bsu"/>
</dbReference>
<feature type="domain" description="Dystroglycan-type cadherin-like" evidence="3">
    <location>
        <begin position="2041"/>
        <end position="2133"/>
    </location>
</feature>
<keyword evidence="5" id="KW-1185">Reference proteome</keyword>
<feature type="domain" description="Dystroglycan-type cadherin-like" evidence="3">
    <location>
        <begin position="681"/>
        <end position="770"/>
    </location>
</feature>
<dbReference type="InterPro" id="IPR013783">
    <property type="entry name" value="Ig-like_fold"/>
</dbReference>
<dbReference type="InterPro" id="IPR015919">
    <property type="entry name" value="Cadherin-like_sf"/>
</dbReference>
<accession>A0ABU8JP30</accession>
<feature type="domain" description="Dystroglycan-type cadherin-like" evidence="3">
    <location>
        <begin position="2137"/>
        <end position="2221"/>
    </location>
</feature>
<dbReference type="InterPro" id="IPR011041">
    <property type="entry name" value="Quinoprot_gluc/sorb_DH_b-prop"/>
</dbReference>
<dbReference type="PANTHER" id="PTHR30344">
    <property type="entry name" value="6-PHOSPHOGLUCONOLACTONASE-RELATED"/>
    <property type="match status" value="1"/>
</dbReference>
<dbReference type="SUPFAM" id="SSF82171">
    <property type="entry name" value="DPP6 N-terminal domain-like"/>
    <property type="match status" value="1"/>
</dbReference>
<dbReference type="Pfam" id="PF05345">
    <property type="entry name" value="He_PIG"/>
    <property type="match status" value="4"/>
</dbReference>
<feature type="compositionally biased region" description="Low complexity" evidence="2">
    <location>
        <begin position="2231"/>
        <end position="2244"/>
    </location>
</feature>
<dbReference type="SUPFAM" id="SSF50969">
    <property type="entry name" value="YVTN repeat-like/Quinoprotein amine dehydrogenase"/>
    <property type="match status" value="1"/>
</dbReference>
<gene>
    <name evidence="4" type="ORF">WCU84_14385</name>
</gene>
<dbReference type="Proteomes" id="UP001359469">
    <property type="component" value="Unassembled WGS sequence"/>
</dbReference>
<dbReference type="SMART" id="SM00736">
    <property type="entry name" value="CADG"/>
    <property type="match status" value="4"/>
</dbReference>
<comment type="caution">
    <text evidence="4">The sequence shown here is derived from an EMBL/GenBank/DDBJ whole genome shotgun (WGS) entry which is preliminary data.</text>
</comment>
<dbReference type="EMBL" id="JBBBOO010000010">
    <property type="protein sequence ID" value="MEI7064843.1"/>
    <property type="molecule type" value="Genomic_DNA"/>
</dbReference>
<evidence type="ECO:0000256" key="1">
    <source>
        <dbReference type="ARBA" id="ARBA00022526"/>
    </source>
</evidence>
<dbReference type="SUPFAM" id="SSF49313">
    <property type="entry name" value="Cadherin-like"/>
    <property type="match status" value="4"/>
</dbReference>
<sequence>MQKSFPRPAWSQTLALEPRMMFDAAAGATAIEVANAQLNAAAPDATATPVSGAVYAIDKNGGLGADVPLFSNADVSTDNAGNEITRLVITVGTTGSNQALMIDGTAIALTTTSETQETRTSHYTYNVDVADGNTTITLFLANGDTATTPDAVETLINGINYRALDSNVANGEVTVTLKSIADVDGDSSELDISARLQVENNKNLAPTLDHTADLALRDDLTVAALADSGAAVGYSRDGRFAYIASSKGTLLVYAVSDSGGLSKVQSLSGFITTDTQDENGGEAAGVNGISVGDNAVYLLNGGAVITLGRADDGSVSLMRRDDIGDTAVDTRLSADGKNLYISARFGIHIYAIGGDGTLTLTDIFRENADRSAGIAVAGDYLFTMIPSGDFQSISVLRRTTVDGVTTLVLVDNTTVASDWNFTAPFRLAASRDGSQVYSLNTEDGTLITWRFDGAKLTQIDSRIVASAEAIAISADNRQLFVSTRDGTLYRYNIGSDGALTEIARQSTGGSLALGVSDASLLVVGGNSIERYSSELTYTVGANAIAVTETLTLADSNADVLNSGAGNYAGTTITITASEGSNNQFTFQAANGLSVNGNQLLLNDTVIGGFVTNGNRVTLSFTADVSTATANQVLHQILWASTGVSSARVTLTVVVNDGELNSQPQRVAVRVNQGPVRNDGVAGSYTLPVATSETAYRVTLPALFNDANGDNLNWSVTGLPDGLRFDPETRTLSGSTTVTGTRTLTITVTDTSGASASTTLELTVNQIDNRAPAASAIAPTAFTPAVINETYSLTLDAGMFHDADSIYGDNLRWQVSGLPAGLRFDADTLTISGTATALSDGAITITVTDASNATTTLSVTLRVITADEAANRAPVLQPDASSLSYTSQGGLSGYSYYVDNIALSADGGMLAVVGGTGANYTGTIYVNLYSRDSRSGELTLLKSYTQGTSNDGNDNNGIEIDGLRGMTAVAFSADGNTLYLSGSNSQNNAVLQAFSIGADGALTLIDSELVSAPVVKVAIAGDGNSVYAMTATGLYRYSRDTQGMLTAQQSFTGLSNAQSISVDQNQVYVLGGSGNLSVYAVDGNGVLSAQGTLSRSGTALTWTDNHGVGTSVGTLAASGGLNAGIVISMAVSEGYIYVVTGNSNYLTVLHYDAGSNRVSLVSSRNISSEIGNVFPMSATLSADGSALYVGSNSGRFAVYQVGEQGNLTLRSLLNGAGAMLVVVTSADGKSIYGGSRYYSTGLRLFSGDAGLVQADWTEGSRTQLASQIVLSDMDYDRLNNGAGNYNGASIIIAREGSASADDTYSLAEGNGLTLNNGVIALNGTAIATLTQTDGRLTVTFTADVTRAVARQVLHQLTWQSTSHAPPASLNMVVSFRDQYVTTDQLITVNVTPVNDAPTLNSQSTNPTWRDNTTTVKVFSNTVIDTVEPGQNILGLTLTVSGLVRGENDYLVIDDKTVTLADGVRVITNNSLVINVSVTDGVATVSISSLNGMTSAAAQTLVDGIAYGNSDAHSGTRQVTLTQVRDSGGTAQGGNDNSTLDIRSTITLQAENMPPRLTAPENNLLEQGDSLSAVSGLGAITHSMLSADGTTLYVTDGSGMIALFSRDPATGKLSWVSNIATGLGAIGSITLTGDGLMMLVAGGDTLSVFSLTRDGQPTLQGSYEVWGVSGVQVSADGATVYALDSAFGIKVFSRDVTSGTLNVLQEIGYDAWEEPRLFSPVALTAKGDYLYVITDPVSGQFPNSLIVYQRQSDGTLAFVSVLHDGEADASGAIMDLRAPTRITVSDDGSQIYVVNGGNLNIYAFNHTTGKLLHVDTLENIGAVNALTLSPAQDQLYVLRNDGSVQVYRISNAGVLSLANTYRSADYAALSGATAIQTTRDGALLVSGSQIVSFIPASDELRYTVGSGADLAFTGGLVLSDQGLDVLNNGLGNYGGAGITVKDSSGLGRFALRADSRLTFGDDGQLRDNGVVVGRFTQQGGVLSITFADGVTTATANNVLASLAYSNTNLDTANPVTLSVSASDGQLTSGDWQRRLTINHAPQASDGALQPIIATVGAPISLTLPAGLFSDADGDNLNWAISGLPAGYRFDAATRTLSGVAGTAGLYTLTITVTDGDSASAGRTLSLRVNTAPQAGEGDTIFTLPVGEPVNITLADSLFNDAEGDALNWRVTGLPDGLRFDADNHTLSGNLAVGRYSLVMTATDIWGAGTSRQLVLNMTPPPTDGNVGGDNDNGDTNINTNNSNGPDPVILPLTAAFTAQENRDDERFLPMEASPSRPDAIPGVSGAPADTPDGVAYNTVAATGGAVLASGALNYQEAPWALAPVMTNLMPPLERLNVAVASADSERLTRTTAWSGIWQDNGDGRLVFRLPQGLQASVGFVAAQLANGRPLPTWIQFDARQGELRISSTDAARSGQIQLRLQRADGAPALVLTLRDGRLLTTAEVNGTTADTTPTTITESATERAVAAGDAAAVTPRATPTDAPAFNPGLSHSLAALRGDSDDLLQALTALARD</sequence>
<dbReference type="SUPFAM" id="SSF75011">
    <property type="entry name" value="3-carboxy-cis,cis-mucoante lactonizing enzyme"/>
    <property type="match status" value="1"/>
</dbReference>
<organism evidence="4 5">
    <name type="scientific">Dickeya chrysanthemi</name>
    <name type="common">Pectobacterium chrysanthemi</name>
    <name type="synonym">Erwinia chrysanthemi</name>
    <dbReference type="NCBI Taxonomy" id="556"/>
    <lineage>
        <taxon>Bacteria</taxon>
        <taxon>Pseudomonadati</taxon>
        <taxon>Pseudomonadota</taxon>
        <taxon>Gammaproteobacteria</taxon>
        <taxon>Enterobacterales</taxon>
        <taxon>Pectobacteriaceae</taxon>
        <taxon>Dickeya</taxon>
    </lineage>
</organism>
<dbReference type="SUPFAM" id="SSF50952">
    <property type="entry name" value="Soluble quinoprotein glucose dehydrogenase"/>
    <property type="match status" value="1"/>
</dbReference>
<dbReference type="Gene3D" id="2.130.10.10">
    <property type="entry name" value="YVTN repeat-like/Quinoprotein amine dehydrogenase"/>
    <property type="match status" value="4"/>
</dbReference>
<protein>
    <submittedName>
        <fullName evidence="4">Ig domain-containing protein</fullName>
    </submittedName>
</protein>
<dbReference type="Gene3D" id="2.60.40.10">
    <property type="entry name" value="Immunoglobulins"/>
    <property type="match status" value="4"/>
</dbReference>
<name>A0ABU8JP30_DICCH</name>
<keyword evidence="1" id="KW-0313">Glucose metabolism</keyword>
<feature type="region of interest" description="Disordered" evidence="2">
    <location>
        <begin position="2221"/>
        <end position="2244"/>
    </location>
</feature>
<dbReference type="InterPro" id="IPR050282">
    <property type="entry name" value="Cycloisomerase_2"/>
</dbReference>
<reference evidence="4 5" key="1">
    <citation type="submission" date="2024-03" db="EMBL/GenBank/DDBJ databases">
        <title>Analysis of soft rot Pectobacteriaceae population diversity in US potato growing regions between 2016 and 2022.</title>
        <authorList>
            <person name="Ma X."/>
            <person name="Zhang X."/>
            <person name="Stodghill P."/>
            <person name="Rioux R."/>
            <person name="Babler B."/>
            <person name="Shrestha S."/>
            <person name="Babler B."/>
            <person name="Rivedal H."/>
            <person name="Frost K."/>
            <person name="Hao J."/>
            <person name="Secor G."/>
            <person name="Swingle B."/>
        </authorList>
    </citation>
    <scope>NUCLEOTIDE SEQUENCE [LARGE SCALE GENOMIC DNA]</scope>
    <source>
        <strain evidence="4 5">SR64</strain>
    </source>
</reference>
<keyword evidence="1" id="KW-0119">Carbohydrate metabolism</keyword>
<dbReference type="PANTHER" id="PTHR30344:SF1">
    <property type="entry name" value="6-PHOSPHOGLUCONOLACTONASE"/>
    <property type="match status" value="1"/>
</dbReference>
<evidence type="ECO:0000256" key="2">
    <source>
        <dbReference type="SAM" id="MobiDB-lite"/>
    </source>
</evidence>
<proteinExistence type="predicted"/>
<evidence type="ECO:0000313" key="5">
    <source>
        <dbReference type="Proteomes" id="UP001359469"/>
    </source>
</evidence>